<dbReference type="Gene3D" id="3.10.20.90">
    <property type="entry name" value="Phosphatidylinositol 3-kinase Catalytic Subunit, Chain A, domain 1"/>
    <property type="match status" value="1"/>
</dbReference>
<gene>
    <name evidence="4" type="ORF">BEWA_043300</name>
</gene>
<dbReference type="InterPro" id="IPR006636">
    <property type="entry name" value="STI1_HS-bd"/>
</dbReference>
<evidence type="ECO:0000313" key="4">
    <source>
        <dbReference type="EMBL" id="EKX74289.1"/>
    </source>
</evidence>
<dbReference type="Gene3D" id="1.10.8.10">
    <property type="entry name" value="DNA helicase RuvA subunit, C-terminal domain"/>
    <property type="match status" value="1"/>
</dbReference>
<dbReference type="InterPro" id="IPR000626">
    <property type="entry name" value="Ubiquitin-like_dom"/>
</dbReference>
<dbReference type="InterPro" id="IPR009060">
    <property type="entry name" value="UBA-like_sf"/>
</dbReference>
<protein>
    <submittedName>
        <fullName evidence="4">Ubiquitin family member protein</fullName>
    </submittedName>
</protein>
<dbReference type="Proteomes" id="UP000031512">
    <property type="component" value="Unassembled WGS sequence"/>
</dbReference>
<dbReference type="InterPro" id="IPR015496">
    <property type="entry name" value="Ubiquilin"/>
</dbReference>
<reference evidence="4 5" key="1">
    <citation type="journal article" date="2012" name="BMC Genomics">
        <title>Comparative genomic analysis and phylogenetic position of Theileria equi.</title>
        <authorList>
            <person name="Kappmeyer L.S."/>
            <person name="Thiagarajan M."/>
            <person name="Herndon D.R."/>
            <person name="Ramsay J.D."/>
            <person name="Caler E."/>
            <person name="Djikeng A."/>
            <person name="Gillespie J.J."/>
            <person name="Lau A.O."/>
            <person name="Roalson E.H."/>
            <person name="Silva J.C."/>
            <person name="Silva M.G."/>
            <person name="Suarez C.E."/>
            <person name="Ueti M.W."/>
            <person name="Nene V.M."/>
            <person name="Mealey R.H."/>
            <person name="Knowles D.P."/>
            <person name="Brayton K.A."/>
        </authorList>
    </citation>
    <scope>NUCLEOTIDE SEQUENCE [LARGE SCALE GENOMIC DNA]</scope>
    <source>
        <strain evidence="4 5">WA</strain>
    </source>
</reference>
<dbReference type="VEuPathDB" id="PiroplasmaDB:BEWA_043300"/>
<dbReference type="PRINTS" id="PR00348">
    <property type="entry name" value="UBIQUITIN"/>
</dbReference>
<feature type="region of interest" description="Disordered" evidence="1">
    <location>
        <begin position="214"/>
        <end position="233"/>
    </location>
</feature>
<feature type="domain" description="Ubiquitin-like" evidence="3">
    <location>
        <begin position="3"/>
        <end position="72"/>
    </location>
</feature>
<comment type="caution">
    <text evidence="4">The sequence shown here is derived from an EMBL/GenBank/DDBJ whole genome shotgun (WGS) entry which is preliminary data.</text>
</comment>
<sequence length="301" mass="32827">MTVLVTIKISGGETFNLEVDPAMTVLQLKEKCATSANATPDKQRLIFKGRIIKDDEILSNLNIESGNTIHLVRSGVKSTPSTASAQQSEPEKPASQPQSTQGASTSTPFPPDFMSQMFQGGVGGMPGMNPGMAGFPELNPQSAAALLNTPVIQEMLAQISSNPQLLRSLVESSPLLQPMMAQNQMFNQMLNNPELLRTMMRPGMLQAGLQMHQAMQEQQQRSQGDQNSQQNDMFNPFLSQGFPGFTFPTPQMDTRQPEERFATQLQSLQEMGFTNREANIEALTAVGGDISAAITRLLNKP</sequence>
<dbReference type="RefSeq" id="XP_004833741.1">
    <property type="nucleotide sequence ID" value="XM_004833684.1"/>
</dbReference>
<feature type="compositionally biased region" description="Polar residues" evidence="1">
    <location>
        <begin position="76"/>
        <end position="88"/>
    </location>
</feature>
<dbReference type="PANTHER" id="PTHR10677:SF3">
    <property type="entry name" value="FI07626P-RELATED"/>
    <property type="match status" value="1"/>
</dbReference>
<dbReference type="Pfam" id="PF00240">
    <property type="entry name" value="ubiquitin"/>
    <property type="match status" value="1"/>
</dbReference>
<proteinExistence type="predicted"/>
<dbReference type="OrthoDB" id="267397at2759"/>
<dbReference type="SMART" id="SM00727">
    <property type="entry name" value="STI1"/>
    <property type="match status" value="1"/>
</dbReference>
<feature type="compositionally biased region" description="Polar residues" evidence="1">
    <location>
        <begin position="95"/>
        <end position="107"/>
    </location>
</feature>
<dbReference type="PROSITE" id="PS50030">
    <property type="entry name" value="UBA"/>
    <property type="match status" value="1"/>
</dbReference>
<feature type="compositionally biased region" description="Low complexity" evidence="1">
    <location>
        <begin position="214"/>
        <end position="232"/>
    </location>
</feature>
<dbReference type="GO" id="GO:0005829">
    <property type="term" value="C:cytosol"/>
    <property type="evidence" value="ECO:0007669"/>
    <property type="project" value="TreeGrafter"/>
</dbReference>
<name>L1LGA0_THEEQ</name>
<dbReference type="SMART" id="SM00213">
    <property type="entry name" value="UBQ"/>
    <property type="match status" value="1"/>
</dbReference>
<dbReference type="SUPFAM" id="SSF54236">
    <property type="entry name" value="Ubiquitin-like"/>
    <property type="match status" value="1"/>
</dbReference>
<dbReference type="SUPFAM" id="SSF46934">
    <property type="entry name" value="UBA-like"/>
    <property type="match status" value="1"/>
</dbReference>
<dbReference type="InterPro" id="IPR029071">
    <property type="entry name" value="Ubiquitin-like_domsf"/>
</dbReference>
<feature type="region of interest" description="Disordered" evidence="1">
    <location>
        <begin position="75"/>
        <end position="115"/>
    </location>
</feature>
<dbReference type="KEGG" id="beq:BEWA_043300"/>
<dbReference type="GO" id="GO:0031593">
    <property type="term" value="F:polyubiquitin modification-dependent protein binding"/>
    <property type="evidence" value="ECO:0007669"/>
    <property type="project" value="TreeGrafter"/>
</dbReference>
<dbReference type="CDD" id="cd14399">
    <property type="entry name" value="UBA_PLICs"/>
    <property type="match status" value="1"/>
</dbReference>
<dbReference type="SMART" id="SM00165">
    <property type="entry name" value="UBA"/>
    <property type="match status" value="1"/>
</dbReference>
<dbReference type="eggNOG" id="KOG0010">
    <property type="taxonomic scope" value="Eukaryota"/>
</dbReference>
<dbReference type="STRING" id="1537102.L1LGA0"/>
<dbReference type="GeneID" id="15807737"/>
<dbReference type="PROSITE" id="PS50053">
    <property type="entry name" value="UBIQUITIN_2"/>
    <property type="match status" value="1"/>
</dbReference>
<dbReference type="EMBL" id="ACOU01000002">
    <property type="protein sequence ID" value="EKX74289.1"/>
    <property type="molecule type" value="Genomic_DNA"/>
</dbReference>
<dbReference type="InterPro" id="IPR015940">
    <property type="entry name" value="UBA"/>
</dbReference>
<feature type="domain" description="UBA" evidence="2">
    <location>
        <begin position="256"/>
        <end position="300"/>
    </location>
</feature>
<dbReference type="InterPro" id="IPR019956">
    <property type="entry name" value="Ubiquitin_dom"/>
</dbReference>
<accession>L1LGA0</accession>
<keyword evidence="5" id="KW-1185">Reference proteome</keyword>
<dbReference type="CDD" id="cd16106">
    <property type="entry name" value="Ubl_Dsk2p_like"/>
    <property type="match status" value="1"/>
</dbReference>
<dbReference type="PANTHER" id="PTHR10677">
    <property type="entry name" value="UBIQUILIN"/>
    <property type="match status" value="1"/>
</dbReference>
<dbReference type="AlphaFoldDB" id="L1LGA0"/>
<evidence type="ECO:0000313" key="5">
    <source>
        <dbReference type="Proteomes" id="UP000031512"/>
    </source>
</evidence>
<evidence type="ECO:0000256" key="1">
    <source>
        <dbReference type="SAM" id="MobiDB-lite"/>
    </source>
</evidence>
<organism evidence="4 5">
    <name type="scientific">Theileria equi strain WA</name>
    <dbReference type="NCBI Taxonomy" id="1537102"/>
    <lineage>
        <taxon>Eukaryota</taxon>
        <taxon>Sar</taxon>
        <taxon>Alveolata</taxon>
        <taxon>Apicomplexa</taxon>
        <taxon>Aconoidasida</taxon>
        <taxon>Piroplasmida</taxon>
        <taxon>Theileriidae</taxon>
        <taxon>Theileria</taxon>
    </lineage>
</organism>
<dbReference type="Pfam" id="PF23195">
    <property type="entry name" value="UBQLN1"/>
    <property type="match status" value="1"/>
</dbReference>
<evidence type="ECO:0000259" key="3">
    <source>
        <dbReference type="PROSITE" id="PS50053"/>
    </source>
</evidence>
<dbReference type="GO" id="GO:0006511">
    <property type="term" value="P:ubiquitin-dependent protein catabolic process"/>
    <property type="evidence" value="ECO:0007669"/>
    <property type="project" value="TreeGrafter"/>
</dbReference>
<evidence type="ECO:0000259" key="2">
    <source>
        <dbReference type="PROSITE" id="PS50030"/>
    </source>
</evidence>